<name>A0A0L6UMM0_9BASI</name>
<dbReference type="Proteomes" id="UP000037035">
    <property type="component" value="Unassembled WGS sequence"/>
</dbReference>
<dbReference type="VEuPathDB" id="FungiDB:VP01_4806g1"/>
<proteinExistence type="predicted"/>
<dbReference type="OrthoDB" id="2507524at2759"/>
<protein>
    <submittedName>
        <fullName evidence="1">Uncharacterized protein</fullName>
    </submittedName>
</protein>
<evidence type="ECO:0000313" key="2">
    <source>
        <dbReference type="Proteomes" id="UP000037035"/>
    </source>
</evidence>
<evidence type="ECO:0000313" key="1">
    <source>
        <dbReference type="EMBL" id="KNZ49761.1"/>
    </source>
</evidence>
<accession>A0A0L6UMM0</accession>
<comment type="caution">
    <text evidence="1">The sequence shown here is derived from an EMBL/GenBank/DDBJ whole genome shotgun (WGS) entry which is preliminary data.</text>
</comment>
<dbReference type="EMBL" id="LAVV01009950">
    <property type="protein sequence ID" value="KNZ49761.1"/>
    <property type="molecule type" value="Genomic_DNA"/>
</dbReference>
<gene>
    <name evidence="1" type="ORF">VP01_4806g1</name>
</gene>
<dbReference type="STRING" id="27349.A0A0L6UMM0"/>
<keyword evidence="2" id="KW-1185">Reference proteome</keyword>
<reference evidence="1 2" key="1">
    <citation type="submission" date="2015-08" db="EMBL/GenBank/DDBJ databases">
        <title>Next Generation Sequencing and Analysis of the Genome of Puccinia sorghi L Schw, the Causal Agent of Maize Common Rust.</title>
        <authorList>
            <person name="Rochi L."/>
            <person name="Burguener G."/>
            <person name="Darino M."/>
            <person name="Turjanski A."/>
            <person name="Kreff E."/>
            <person name="Dieguez M.J."/>
            <person name="Sacco F."/>
        </authorList>
    </citation>
    <scope>NUCLEOTIDE SEQUENCE [LARGE SCALE GENOMIC DNA]</scope>
    <source>
        <strain evidence="1 2">RO10H11247</strain>
    </source>
</reference>
<sequence length="474" mass="54928">MHHTVQKCYVLSAMYLSQRTKNSTTRHGPSEHSKAIKLNQKPGNLQNNMPNKMKISRCLEFDVWCLKAVELKLKDKKPVQYKKPNTEDYFNEDTTNNYNKMKDILLLKVYSIQQPLTSNSRSLLFCSKDLSKICWVIKHTDIPLWLNQHSPIFGDASAGKVCLADWISLFKIFMSFAIVELERTAQHELVDSWYHLEMLTDIAIDYTTDQNKVHQYLYHLTSYQSNIAESHSHLDPTPNKHMAYHFPKQLQSFGPANFLASLHFEKINGIQQCPTNNKIVELDFTLLKHARRASNLDFPLIDSEKKLRSLIVMELLENIHNQTIRMKYVMPVPTFAKSIPHFKNLGLTYTDSFDKGSSSIKYKLPSDTSKTFIKGGYIKNLFWEDTKDLPNSSAYAPGPRENPYKIFCPNLNVNVFYSPPLLPEKDKLQLCDLITPHNLVYHIETYQHDLKLFKTEYHLIAVKSLSHSCCDNFI</sequence>
<organism evidence="1 2">
    <name type="scientific">Puccinia sorghi</name>
    <dbReference type="NCBI Taxonomy" id="27349"/>
    <lineage>
        <taxon>Eukaryota</taxon>
        <taxon>Fungi</taxon>
        <taxon>Dikarya</taxon>
        <taxon>Basidiomycota</taxon>
        <taxon>Pucciniomycotina</taxon>
        <taxon>Pucciniomycetes</taxon>
        <taxon>Pucciniales</taxon>
        <taxon>Pucciniaceae</taxon>
        <taxon>Puccinia</taxon>
    </lineage>
</organism>
<dbReference type="AlphaFoldDB" id="A0A0L6UMM0"/>